<dbReference type="AlphaFoldDB" id="A0A814GB61"/>
<comment type="similarity">
    <text evidence="3">Belongs to the kizuna family.</text>
</comment>
<evidence type="ECO:0000256" key="8">
    <source>
        <dbReference type="ARBA" id="ARBA00024919"/>
    </source>
</evidence>
<reference evidence="12" key="1">
    <citation type="submission" date="2021-02" db="EMBL/GenBank/DDBJ databases">
        <authorList>
            <person name="Nowell W R."/>
        </authorList>
    </citation>
    <scope>NUCLEOTIDE SEQUENCE</scope>
</reference>
<accession>A0A814GB61</accession>
<evidence type="ECO:0000256" key="9">
    <source>
        <dbReference type="ARBA" id="ARBA00031153"/>
    </source>
</evidence>
<feature type="compositionally biased region" description="Polar residues" evidence="11">
    <location>
        <begin position="467"/>
        <end position="477"/>
    </location>
</feature>
<dbReference type="GO" id="GO:0007051">
    <property type="term" value="P:spindle organization"/>
    <property type="evidence" value="ECO:0007669"/>
    <property type="project" value="InterPro"/>
</dbReference>
<gene>
    <name evidence="12" type="ORF">CJN711_LOCUS2011</name>
</gene>
<comment type="subcellular location">
    <subcellularLocation>
        <location evidence="1">Cytoplasm</location>
        <location evidence="1">Cytoskeleton</location>
        <location evidence="1">Cilium basal body</location>
    </subcellularLocation>
    <subcellularLocation>
        <location evidence="2">Cytoplasm</location>
        <location evidence="2">Cytoskeleton</location>
        <location evidence="2">Microtubule organizing center</location>
        <location evidence="2">Centrosome</location>
    </subcellularLocation>
</comment>
<feature type="coiled-coil region" evidence="10">
    <location>
        <begin position="71"/>
        <end position="105"/>
    </location>
</feature>
<proteinExistence type="inferred from homology"/>
<evidence type="ECO:0000256" key="11">
    <source>
        <dbReference type="SAM" id="MobiDB-lite"/>
    </source>
</evidence>
<keyword evidence="6" id="KW-0206">Cytoskeleton</keyword>
<dbReference type="InterPro" id="IPR026742">
    <property type="entry name" value="Centrosomal_kizuma"/>
</dbReference>
<comment type="function">
    <text evidence="8">Centrosomal protein required for establishing a robust mitotic centrosome architecture that can endure the forces that converge on the centrosomes during spindle formation. Required for stabilizing the expanded pericentriolar material around the centriole.</text>
</comment>
<dbReference type="Proteomes" id="UP000663855">
    <property type="component" value="Unassembled WGS sequence"/>
</dbReference>
<sequence length="493" mass="57003">MNPSSSPPVAPLFNNYHQRTTNLRSKILQNEQQRVQLEEKLRFMSMNNSVSYKRKQIQHIQTYFTRLNHESQRAEQRNLQLLNDLTQAQQHLEKLHSDAENLIQLKNDYVNYLEANYRNWQKSTSNQSSTNINSSNEYDRLAQHIKQQDHLESYGNLRQSVPINRQSYDVDSSMLFKRYEDQLKVGFERTISPSTPVINNEIKDQQQDEQSISESNEIINSFSRARRNGSLRMELNRTGLYFLLDYIEKELKDTIDKKKFYRLDPPTIAQKRTILDIANDQQKLSLKDVDPTTTSMVILDQLPSTVRRTTINNCLFTEDILSSNVKDLNKDIITQMLPEQDRSLWLRLIDHFAQLLKLHIMSSQILTNKFAVALLPANVFYAHDKAKSILKHVIEKYVGTQSSNSDDESSSDIRQPVQKITQTANAQPPPSSSSWLKKVTKGSILYDDEDEKSTSSSSITKKNNKSPIATSTSSKANMNYDDDDDDDDKDFFS</sequence>
<evidence type="ECO:0000256" key="6">
    <source>
        <dbReference type="ARBA" id="ARBA00023212"/>
    </source>
</evidence>
<comment type="caution">
    <text evidence="12">The sequence shown here is derived from an EMBL/GenBank/DDBJ whole genome shotgun (WGS) entry which is preliminary data.</text>
</comment>
<feature type="compositionally biased region" description="Acidic residues" evidence="11">
    <location>
        <begin position="480"/>
        <end position="493"/>
    </location>
</feature>
<evidence type="ECO:0000256" key="10">
    <source>
        <dbReference type="SAM" id="Coils"/>
    </source>
</evidence>
<evidence type="ECO:0000256" key="5">
    <source>
        <dbReference type="ARBA" id="ARBA00022490"/>
    </source>
</evidence>
<evidence type="ECO:0000256" key="1">
    <source>
        <dbReference type="ARBA" id="ARBA00004120"/>
    </source>
</evidence>
<evidence type="ECO:0000256" key="3">
    <source>
        <dbReference type="ARBA" id="ARBA00010767"/>
    </source>
</evidence>
<organism evidence="12 13">
    <name type="scientific">Rotaria magnacalcarata</name>
    <dbReference type="NCBI Taxonomy" id="392030"/>
    <lineage>
        <taxon>Eukaryota</taxon>
        <taxon>Metazoa</taxon>
        <taxon>Spiralia</taxon>
        <taxon>Gnathifera</taxon>
        <taxon>Rotifera</taxon>
        <taxon>Eurotatoria</taxon>
        <taxon>Bdelloidea</taxon>
        <taxon>Philodinida</taxon>
        <taxon>Philodinidae</taxon>
        <taxon>Rotaria</taxon>
    </lineage>
</organism>
<dbReference type="GO" id="GO:0005813">
    <property type="term" value="C:centrosome"/>
    <property type="evidence" value="ECO:0007669"/>
    <property type="project" value="UniProtKB-SubCell"/>
</dbReference>
<keyword evidence="10" id="KW-0175">Coiled coil</keyword>
<dbReference type="EMBL" id="CAJNOV010000126">
    <property type="protein sequence ID" value="CAF0994196.1"/>
    <property type="molecule type" value="Genomic_DNA"/>
</dbReference>
<name>A0A814GB61_9BILA</name>
<evidence type="ECO:0000313" key="12">
    <source>
        <dbReference type="EMBL" id="CAF0994196.1"/>
    </source>
</evidence>
<protein>
    <recommendedName>
        <fullName evidence="4">Centrosomal protein kizuna</fullName>
    </recommendedName>
    <alternativeName>
        <fullName evidence="9">Polo-like kinase 1 substrate 1</fullName>
    </alternativeName>
</protein>
<feature type="region of interest" description="Disordered" evidence="11">
    <location>
        <begin position="447"/>
        <end position="493"/>
    </location>
</feature>
<dbReference type="PANTHER" id="PTHR16299">
    <property type="entry name" value="CENTROSOMAL PROTEIN KIZUNA"/>
    <property type="match status" value="1"/>
</dbReference>
<keyword evidence="5" id="KW-0963">Cytoplasm</keyword>
<dbReference type="PANTHER" id="PTHR16299:SF2">
    <property type="entry name" value="CENTROSOMAL PROTEIN KIZUNA"/>
    <property type="match status" value="1"/>
</dbReference>
<evidence type="ECO:0000313" key="13">
    <source>
        <dbReference type="Proteomes" id="UP000663855"/>
    </source>
</evidence>
<keyword evidence="7" id="KW-0966">Cell projection</keyword>
<evidence type="ECO:0000256" key="7">
    <source>
        <dbReference type="ARBA" id="ARBA00023273"/>
    </source>
</evidence>
<evidence type="ECO:0000256" key="4">
    <source>
        <dbReference type="ARBA" id="ARBA00013872"/>
    </source>
</evidence>
<evidence type="ECO:0000256" key="2">
    <source>
        <dbReference type="ARBA" id="ARBA00004300"/>
    </source>
</evidence>